<dbReference type="EMBL" id="JBHUKQ010000009">
    <property type="protein sequence ID" value="MFD2480828.1"/>
    <property type="molecule type" value="Genomic_DNA"/>
</dbReference>
<evidence type="ECO:0000313" key="2">
    <source>
        <dbReference type="Proteomes" id="UP001597542"/>
    </source>
</evidence>
<comment type="caution">
    <text evidence="1">The sequence shown here is derived from an EMBL/GenBank/DDBJ whole genome shotgun (WGS) entry which is preliminary data.</text>
</comment>
<keyword evidence="2" id="KW-1185">Reference proteome</keyword>
<protein>
    <submittedName>
        <fullName evidence="1">Uncharacterized protein</fullName>
    </submittedName>
</protein>
<organism evidence="1 2">
    <name type="scientific">Amycolatopsis albidoflavus</name>
    <dbReference type="NCBI Taxonomy" id="102226"/>
    <lineage>
        <taxon>Bacteria</taxon>
        <taxon>Bacillati</taxon>
        <taxon>Actinomycetota</taxon>
        <taxon>Actinomycetes</taxon>
        <taxon>Pseudonocardiales</taxon>
        <taxon>Pseudonocardiaceae</taxon>
        <taxon>Amycolatopsis</taxon>
    </lineage>
</organism>
<gene>
    <name evidence="1" type="ORF">ACFSUT_11130</name>
</gene>
<dbReference type="Proteomes" id="UP001597542">
    <property type="component" value="Unassembled WGS sequence"/>
</dbReference>
<dbReference type="RefSeq" id="WP_344286035.1">
    <property type="nucleotide sequence ID" value="NZ_BAAAHV010000023.1"/>
</dbReference>
<reference evidence="2" key="1">
    <citation type="journal article" date="2019" name="Int. J. Syst. Evol. Microbiol.">
        <title>The Global Catalogue of Microorganisms (GCM) 10K type strain sequencing project: providing services to taxonomists for standard genome sequencing and annotation.</title>
        <authorList>
            <consortium name="The Broad Institute Genomics Platform"/>
            <consortium name="The Broad Institute Genome Sequencing Center for Infectious Disease"/>
            <person name="Wu L."/>
            <person name="Ma J."/>
        </authorList>
    </citation>
    <scope>NUCLEOTIDE SEQUENCE [LARGE SCALE GENOMIC DNA]</scope>
    <source>
        <strain evidence="2">CGMCC 4.7638</strain>
    </source>
</reference>
<proteinExistence type="predicted"/>
<accession>A0ABW5HV19</accession>
<name>A0ABW5HV19_9PSEU</name>
<evidence type="ECO:0000313" key="1">
    <source>
        <dbReference type="EMBL" id="MFD2480828.1"/>
    </source>
</evidence>
<sequence length="56" mass="6126">MCYDLADGEHVSASLDEDQIRALEVIYWPGGVSVSVNGDFAVFDQQGNKLHDLWGG</sequence>